<protein>
    <submittedName>
        <fullName evidence="1">Uncharacterized protein</fullName>
    </submittedName>
</protein>
<dbReference type="Pfam" id="PF00106">
    <property type="entry name" value="adh_short"/>
    <property type="match status" value="1"/>
</dbReference>
<gene>
    <name evidence="1" type="ORF">DFH07DRAFT_683040</name>
</gene>
<proteinExistence type="predicted"/>
<name>A0AAD7IU74_9AGAR</name>
<reference evidence="1" key="1">
    <citation type="submission" date="2023-03" db="EMBL/GenBank/DDBJ databases">
        <title>Massive genome expansion in bonnet fungi (Mycena s.s.) driven by repeated elements and novel gene families across ecological guilds.</title>
        <authorList>
            <consortium name="Lawrence Berkeley National Laboratory"/>
            <person name="Harder C.B."/>
            <person name="Miyauchi S."/>
            <person name="Viragh M."/>
            <person name="Kuo A."/>
            <person name="Thoen E."/>
            <person name="Andreopoulos B."/>
            <person name="Lu D."/>
            <person name="Skrede I."/>
            <person name="Drula E."/>
            <person name="Henrissat B."/>
            <person name="Morin E."/>
            <person name="Kohler A."/>
            <person name="Barry K."/>
            <person name="LaButti K."/>
            <person name="Morin E."/>
            <person name="Salamov A."/>
            <person name="Lipzen A."/>
            <person name="Mereny Z."/>
            <person name="Hegedus B."/>
            <person name="Baldrian P."/>
            <person name="Stursova M."/>
            <person name="Weitz H."/>
            <person name="Taylor A."/>
            <person name="Grigoriev I.V."/>
            <person name="Nagy L.G."/>
            <person name="Martin F."/>
            <person name="Kauserud H."/>
        </authorList>
    </citation>
    <scope>NUCLEOTIDE SEQUENCE</scope>
    <source>
        <strain evidence="1">CBHHK188m</strain>
    </source>
</reference>
<organism evidence="1 2">
    <name type="scientific">Mycena maculata</name>
    <dbReference type="NCBI Taxonomy" id="230809"/>
    <lineage>
        <taxon>Eukaryota</taxon>
        <taxon>Fungi</taxon>
        <taxon>Dikarya</taxon>
        <taxon>Basidiomycota</taxon>
        <taxon>Agaricomycotina</taxon>
        <taxon>Agaricomycetes</taxon>
        <taxon>Agaricomycetidae</taxon>
        <taxon>Agaricales</taxon>
        <taxon>Marasmiineae</taxon>
        <taxon>Mycenaceae</taxon>
        <taxon>Mycena</taxon>
    </lineage>
</organism>
<feature type="non-terminal residue" evidence="1">
    <location>
        <position position="1"/>
    </location>
</feature>
<keyword evidence="2" id="KW-1185">Reference proteome</keyword>
<feature type="non-terminal residue" evidence="1">
    <location>
        <position position="71"/>
    </location>
</feature>
<dbReference type="Gene3D" id="3.40.50.720">
    <property type="entry name" value="NAD(P)-binding Rossmann-like Domain"/>
    <property type="match status" value="1"/>
</dbReference>
<dbReference type="SUPFAM" id="SSF51735">
    <property type="entry name" value="NAD(P)-binding Rossmann-fold domains"/>
    <property type="match status" value="1"/>
</dbReference>
<dbReference type="InterPro" id="IPR036291">
    <property type="entry name" value="NAD(P)-bd_dom_sf"/>
</dbReference>
<sequence>VVTGTSTGLGRNLLETVLAAGERTVATLRQPDVLKEIQTSYSAEKLLVVRLDVTQPSEMLAAFAAAEKHFG</sequence>
<accession>A0AAD7IU74</accession>
<dbReference type="EMBL" id="JARJLG010000082">
    <property type="protein sequence ID" value="KAJ7750433.1"/>
    <property type="molecule type" value="Genomic_DNA"/>
</dbReference>
<comment type="caution">
    <text evidence="1">The sequence shown here is derived from an EMBL/GenBank/DDBJ whole genome shotgun (WGS) entry which is preliminary data.</text>
</comment>
<dbReference type="InterPro" id="IPR002347">
    <property type="entry name" value="SDR_fam"/>
</dbReference>
<dbReference type="Proteomes" id="UP001215280">
    <property type="component" value="Unassembled WGS sequence"/>
</dbReference>
<dbReference type="AlphaFoldDB" id="A0AAD7IU74"/>
<evidence type="ECO:0000313" key="2">
    <source>
        <dbReference type="Proteomes" id="UP001215280"/>
    </source>
</evidence>
<evidence type="ECO:0000313" key="1">
    <source>
        <dbReference type="EMBL" id="KAJ7750433.1"/>
    </source>
</evidence>